<sequence>MAQIVIPYEPRPQFKAYHDRTERFSKIVAHRRFGKTVGCINELIKAALTNGRQFPPPRYSYIAPTYTQAKDVAWSYLKHFSAPIPGTEISESELRLTYPNGASIRLYGADNYDRMRGLYNDGVTIDEPAQMDPRAWPEVIRPTLSDYNGWGTFIGTPKGRDWFYKIDRDESGAEQPGWFRAVLKASETGIIPPAELESLRSGLTEEQYAQEFECSFEAAVVGAYYGRLMQQADADGRISGVPFEPTAQVYTAWDLGIRDSTAIWFGQVVGREIRLIDYYEATGADLGHYVREISNRPYLYAGHVVPHDAQAKELGTGKSRLEVLESLGLKNITVAPMHRVEDGINAVRTIIPRCWFDAKKCARGIDALKLYRAEFDDKLQALKPRPVHDWTSHAADAFRYLAMTLDTRIVNTGFNRQINYPRLGVA</sequence>
<dbReference type="Pfam" id="PF03237">
    <property type="entry name" value="Terminase_6N"/>
    <property type="match status" value="1"/>
</dbReference>
<accession>A0A1C3XHY3</accession>
<dbReference type="Gene3D" id="3.30.420.280">
    <property type="match status" value="1"/>
</dbReference>
<proteinExistence type="predicted"/>
<gene>
    <name evidence="1" type="ORF">GA0061099_102113</name>
</gene>
<reference evidence="1 2" key="1">
    <citation type="submission" date="2016-08" db="EMBL/GenBank/DDBJ databases">
        <authorList>
            <person name="Seilhamer J.J."/>
        </authorList>
    </citation>
    <scope>NUCLEOTIDE SEQUENCE [LARGE SCALE GENOMIC DNA]</scope>
    <source>
        <strain evidence="1 2">CCBAU 10071</strain>
    </source>
</reference>
<name>A0A1C3XHY3_9BRAD</name>
<dbReference type="RefSeq" id="WP_074448357.1">
    <property type="nucleotide sequence ID" value="NZ_FMAE01000021.1"/>
</dbReference>
<dbReference type="EMBL" id="FMAE01000021">
    <property type="protein sequence ID" value="SCB51686.1"/>
    <property type="molecule type" value="Genomic_DNA"/>
</dbReference>
<dbReference type="InterPro" id="IPR027417">
    <property type="entry name" value="P-loop_NTPase"/>
</dbReference>
<evidence type="ECO:0000313" key="2">
    <source>
        <dbReference type="Proteomes" id="UP000183174"/>
    </source>
</evidence>
<protein>
    <recommendedName>
        <fullName evidence="3">Terminase-like family protein</fullName>
    </recommendedName>
</protein>
<dbReference type="Gene3D" id="3.40.50.300">
    <property type="entry name" value="P-loop containing nucleotide triphosphate hydrolases"/>
    <property type="match status" value="1"/>
</dbReference>
<evidence type="ECO:0008006" key="3">
    <source>
        <dbReference type="Google" id="ProtNLM"/>
    </source>
</evidence>
<dbReference type="Proteomes" id="UP000183174">
    <property type="component" value="Unassembled WGS sequence"/>
</dbReference>
<evidence type="ECO:0000313" key="1">
    <source>
        <dbReference type="EMBL" id="SCB51686.1"/>
    </source>
</evidence>
<dbReference type="AlphaFoldDB" id="A0A1C3XHY3"/>
<organism evidence="1 2">
    <name type="scientific">Bradyrhizobium yuanmingense</name>
    <dbReference type="NCBI Taxonomy" id="108015"/>
    <lineage>
        <taxon>Bacteria</taxon>
        <taxon>Pseudomonadati</taxon>
        <taxon>Pseudomonadota</taxon>
        <taxon>Alphaproteobacteria</taxon>
        <taxon>Hyphomicrobiales</taxon>
        <taxon>Nitrobacteraceae</taxon>
        <taxon>Bradyrhizobium</taxon>
    </lineage>
</organism>